<dbReference type="AlphaFoldDB" id="A0A418KJJ0"/>
<keyword evidence="2 5" id="KW-0238">DNA-binding</keyword>
<organism evidence="5 6">
    <name type="scientific">Jiangella rhizosphaerae</name>
    <dbReference type="NCBI Taxonomy" id="2293569"/>
    <lineage>
        <taxon>Bacteria</taxon>
        <taxon>Bacillati</taxon>
        <taxon>Actinomycetota</taxon>
        <taxon>Actinomycetes</taxon>
        <taxon>Jiangellales</taxon>
        <taxon>Jiangellaceae</taxon>
        <taxon>Jiangella</taxon>
    </lineage>
</organism>
<dbReference type="OrthoDB" id="3197423at2"/>
<sequence length="173" mass="18136">MIRAHLAGLDGPAPDAWRAALDAVDAAEGPAHLRPFAAYRLGEAYVLLGDRAGAEEPLRRAAADADALGAGLIRRWIDDLVRRARLGLPPSPSGSGHGAAGAFPALTDREREVLRLVAAGRSNRQIGEELFISTKTASVHVSNILAKLGVSGRGEAAALAHREGLLDDQTRVS</sequence>
<evidence type="ECO:0000256" key="2">
    <source>
        <dbReference type="ARBA" id="ARBA00023125"/>
    </source>
</evidence>
<protein>
    <submittedName>
        <fullName evidence="5">DNA-binding response regulator</fullName>
    </submittedName>
</protein>
<dbReference type="PROSITE" id="PS50043">
    <property type="entry name" value="HTH_LUXR_2"/>
    <property type="match status" value="1"/>
</dbReference>
<dbReference type="GO" id="GO:0006355">
    <property type="term" value="P:regulation of DNA-templated transcription"/>
    <property type="evidence" value="ECO:0007669"/>
    <property type="project" value="InterPro"/>
</dbReference>
<keyword evidence="3" id="KW-0804">Transcription</keyword>
<dbReference type="PANTHER" id="PTHR44688">
    <property type="entry name" value="DNA-BINDING TRANSCRIPTIONAL ACTIVATOR DEVR_DOSR"/>
    <property type="match status" value="1"/>
</dbReference>
<dbReference type="InterPro" id="IPR000792">
    <property type="entry name" value="Tscrpt_reg_LuxR_C"/>
</dbReference>
<dbReference type="EMBL" id="QUAL01000331">
    <property type="protein sequence ID" value="RIQ14570.1"/>
    <property type="molecule type" value="Genomic_DNA"/>
</dbReference>
<dbReference type="Pfam" id="PF00196">
    <property type="entry name" value="GerE"/>
    <property type="match status" value="1"/>
</dbReference>
<feature type="domain" description="HTH luxR-type" evidence="4">
    <location>
        <begin position="99"/>
        <end position="164"/>
    </location>
</feature>
<name>A0A418KJJ0_9ACTN</name>
<evidence type="ECO:0000259" key="4">
    <source>
        <dbReference type="PROSITE" id="PS50043"/>
    </source>
</evidence>
<proteinExistence type="predicted"/>
<gene>
    <name evidence="5" type="ORF">DY240_24245</name>
</gene>
<accession>A0A418KJJ0</accession>
<dbReference type="Proteomes" id="UP000284057">
    <property type="component" value="Unassembled WGS sequence"/>
</dbReference>
<keyword evidence="1" id="KW-0805">Transcription regulation</keyword>
<dbReference type="Gene3D" id="1.10.10.10">
    <property type="entry name" value="Winged helix-like DNA-binding domain superfamily/Winged helix DNA-binding domain"/>
    <property type="match status" value="1"/>
</dbReference>
<evidence type="ECO:0000313" key="6">
    <source>
        <dbReference type="Proteomes" id="UP000284057"/>
    </source>
</evidence>
<keyword evidence="6" id="KW-1185">Reference proteome</keyword>
<dbReference type="SMART" id="SM00421">
    <property type="entry name" value="HTH_LUXR"/>
    <property type="match status" value="1"/>
</dbReference>
<comment type="caution">
    <text evidence="5">The sequence shown here is derived from an EMBL/GenBank/DDBJ whole genome shotgun (WGS) entry which is preliminary data.</text>
</comment>
<evidence type="ECO:0000256" key="1">
    <source>
        <dbReference type="ARBA" id="ARBA00023015"/>
    </source>
</evidence>
<dbReference type="CDD" id="cd06170">
    <property type="entry name" value="LuxR_C_like"/>
    <property type="match status" value="1"/>
</dbReference>
<dbReference type="PANTHER" id="PTHR44688:SF16">
    <property type="entry name" value="DNA-BINDING TRANSCRIPTIONAL ACTIVATOR DEVR_DOSR"/>
    <property type="match status" value="1"/>
</dbReference>
<dbReference type="GO" id="GO:0003677">
    <property type="term" value="F:DNA binding"/>
    <property type="evidence" value="ECO:0007669"/>
    <property type="project" value="UniProtKB-KW"/>
</dbReference>
<reference evidence="5 6" key="1">
    <citation type="submission" date="2018-09" db="EMBL/GenBank/DDBJ databases">
        <title>Isolation, diversity and antifungal activity of actinobacteria from wheat.</title>
        <authorList>
            <person name="Han C."/>
        </authorList>
    </citation>
    <scope>NUCLEOTIDE SEQUENCE [LARGE SCALE GENOMIC DNA]</scope>
    <source>
        <strain evidence="5 6">NEAU-YY265</strain>
    </source>
</reference>
<dbReference type="SUPFAM" id="SSF46894">
    <property type="entry name" value="C-terminal effector domain of the bipartite response regulators"/>
    <property type="match status" value="1"/>
</dbReference>
<dbReference type="InterPro" id="IPR016032">
    <property type="entry name" value="Sig_transdc_resp-reg_C-effctor"/>
</dbReference>
<dbReference type="InterPro" id="IPR036388">
    <property type="entry name" value="WH-like_DNA-bd_sf"/>
</dbReference>
<evidence type="ECO:0000256" key="3">
    <source>
        <dbReference type="ARBA" id="ARBA00023163"/>
    </source>
</evidence>
<dbReference type="PRINTS" id="PR00038">
    <property type="entry name" value="HTHLUXR"/>
</dbReference>
<evidence type="ECO:0000313" key="5">
    <source>
        <dbReference type="EMBL" id="RIQ14570.1"/>
    </source>
</evidence>